<evidence type="ECO:0000313" key="3">
    <source>
        <dbReference type="Proteomes" id="UP000464954"/>
    </source>
</evidence>
<keyword evidence="3" id="KW-1185">Reference proteome</keyword>
<dbReference type="GO" id="GO:0005737">
    <property type="term" value="C:cytoplasm"/>
    <property type="evidence" value="ECO:0007669"/>
    <property type="project" value="TreeGrafter"/>
</dbReference>
<dbReference type="Gene3D" id="3.40.50.620">
    <property type="entry name" value="HUPs"/>
    <property type="match status" value="1"/>
</dbReference>
<organism evidence="2 3">
    <name type="scientific">Tichowtungia aerotolerans</name>
    <dbReference type="NCBI Taxonomy" id="2697043"/>
    <lineage>
        <taxon>Bacteria</taxon>
        <taxon>Pseudomonadati</taxon>
        <taxon>Kiritimatiellota</taxon>
        <taxon>Tichowtungiia</taxon>
        <taxon>Tichowtungiales</taxon>
        <taxon>Tichowtungiaceae</taxon>
        <taxon>Tichowtungia</taxon>
    </lineage>
</organism>
<dbReference type="InterPro" id="IPR014729">
    <property type="entry name" value="Rossmann-like_a/b/a_fold"/>
</dbReference>
<dbReference type="SUPFAM" id="SSF52374">
    <property type="entry name" value="Nucleotidylyl transferase"/>
    <property type="match status" value="1"/>
</dbReference>
<dbReference type="GO" id="GO:0000309">
    <property type="term" value="F:nicotinamide-nucleotide adenylyltransferase activity"/>
    <property type="evidence" value="ECO:0007669"/>
    <property type="project" value="TreeGrafter"/>
</dbReference>
<evidence type="ECO:0000259" key="1">
    <source>
        <dbReference type="Pfam" id="PF01467"/>
    </source>
</evidence>
<sequence>MDIERITKILNSGFKASLAVTGGGSGAVHALLSTPGASHFVADVRIPYSPQALAGFLGETVEHSCSLDTAAKLAAAGMRFDLSVGCTAALQTDRKRRGDDRAFICIKTEEFEKLYALYFSEAPRAEQEKLLSDWLIVLIEQAVGAEQNLILPGSFNPVHKGHLGMLKAAEEITGLRGVFELSAANVDKPDVTEDEILRRVSAIRDIPVALTRAPRFTQKAQLFPNTTFVMGHDTAERLIGYADGSEWELFQTLETKFLVAGRQLRCGTEKFQCLETLDLPVGFEDLFEAIPEDIFREDISSTELRGGTV</sequence>
<dbReference type="PANTHER" id="PTHR31285">
    <property type="entry name" value="NICOTINAMIDE MONONUCLEOTIDE ADENYLYLTRANSFERASE"/>
    <property type="match status" value="1"/>
</dbReference>
<dbReference type="Pfam" id="PF01467">
    <property type="entry name" value="CTP_transf_like"/>
    <property type="match status" value="1"/>
</dbReference>
<gene>
    <name evidence="2" type="ORF">GT409_04010</name>
</gene>
<accession>A0A6P1M6L0</accession>
<dbReference type="KEGG" id="taer:GT409_04010"/>
<dbReference type="GO" id="GO:0016887">
    <property type="term" value="F:ATP hydrolysis activity"/>
    <property type="evidence" value="ECO:0007669"/>
    <property type="project" value="TreeGrafter"/>
</dbReference>
<dbReference type="RefSeq" id="WP_160627162.1">
    <property type="nucleotide sequence ID" value="NZ_CP047593.1"/>
</dbReference>
<dbReference type="AlphaFoldDB" id="A0A6P1M6L0"/>
<dbReference type="InterPro" id="IPR004821">
    <property type="entry name" value="Cyt_trans-like"/>
</dbReference>
<feature type="domain" description="Cytidyltransferase-like" evidence="1">
    <location>
        <begin position="150"/>
        <end position="305"/>
    </location>
</feature>
<proteinExistence type="predicted"/>
<protein>
    <recommendedName>
        <fullName evidence="1">Cytidyltransferase-like domain-containing protein</fullName>
    </recommendedName>
</protein>
<evidence type="ECO:0000313" key="2">
    <source>
        <dbReference type="EMBL" id="QHI68643.1"/>
    </source>
</evidence>
<dbReference type="PANTHER" id="PTHR31285:SF0">
    <property type="entry name" value="NICOTINAMIDE MONONUCLEOTIDE ADENYLYLTRANSFERASE"/>
    <property type="match status" value="1"/>
</dbReference>
<name>A0A6P1M6L0_9BACT</name>
<dbReference type="EMBL" id="CP047593">
    <property type="protein sequence ID" value="QHI68643.1"/>
    <property type="molecule type" value="Genomic_DNA"/>
</dbReference>
<reference evidence="2 3" key="1">
    <citation type="submission" date="2020-01" db="EMBL/GenBank/DDBJ databases">
        <title>Ponticoccus aerotolerans gen. nov., sp. nov., an anaerobic bacterium and proposal of Ponticoccusceae fam. nov., Ponticoccusles ord. nov. and Ponticoccuse classis nov. in the phylum Kiritimatiellaeota.</title>
        <authorList>
            <person name="Zhou L.Y."/>
            <person name="Du Z.J."/>
        </authorList>
    </citation>
    <scope>NUCLEOTIDE SEQUENCE [LARGE SCALE GENOMIC DNA]</scope>
    <source>
        <strain evidence="2 3">S-5007</strain>
    </source>
</reference>
<dbReference type="Proteomes" id="UP000464954">
    <property type="component" value="Chromosome"/>
</dbReference>